<dbReference type="EMBL" id="BMYU01000005">
    <property type="protein sequence ID" value="GGX44269.1"/>
    <property type="molecule type" value="Genomic_DNA"/>
</dbReference>
<name>A0ABQ2Y0W8_9BURK</name>
<evidence type="ECO:0000256" key="1">
    <source>
        <dbReference type="SAM" id="MobiDB-lite"/>
    </source>
</evidence>
<evidence type="ECO:0000313" key="2">
    <source>
        <dbReference type="EMBL" id="GGX44269.1"/>
    </source>
</evidence>
<keyword evidence="3" id="KW-1185">Reference proteome</keyword>
<comment type="caution">
    <text evidence="2">The sequence shown here is derived from an EMBL/GenBank/DDBJ whole genome shotgun (WGS) entry which is preliminary data.</text>
</comment>
<proteinExistence type="predicted"/>
<gene>
    <name evidence="2" type="ORF">GCM10010946_23530</name>
</gene>
<sequence>MKPAVPVTSPASTRLPSDAATPTRPVALTPVLSMAMAIRAEYGSCVAIEYLQAHGLNQSEILTFFTDTRVAH</sequence>
<feature type="region of interest" description="Disordered" evidence="1">
    <location>
        <begin position="1"/>
        <end position="22"/>
    </location>
</feature>
<accession>A0ABQ2Y0W8</accession>
<dbReference type="Proteomes" id="UP000653343">
    <property type="component" value="Unassembled WGS sequence"/>
</dbReference>
<evidence type="ECO:0000313" key="3">
    <source>
        <dbReference type="Proteomes" id="UP000653343"/>
    </source>
</evidence>
<organism evidence="2 3">
    <name type="scientific">Undibacterium squillarum</name>
    <dbReference type="NCBI Taxonomy" id="1131567"/>
    <lineage>
        <taxon>Bacteria</taxon>
        <taxon>Pseudomonadati</taxon>
        <taxon>Pseudomonadota</taxon>
        <taxon>Betaproteobacteria</taxon>
        <taxon>Burkholderiales</taxon>
        <taxon>Oxalobacteraceae</taxon>
        <taxon>Undibacterium</taxon>
    </lineage>
</organism>
<dbReference type="RefSeq" id="WP_189357384.1">
    <property type="nucleotide sequence ID" value="NZ_BMYU01000005.1"/>
</dbReference>
<reference evidence="3" key="1">
    <citation type="journal article" date="2019" name="Int. J. Syst. Evol. Microbiol.">
        <title>The Global Catalogue of Microorganisms (GCM) 10K type strain sequencing project: providing services to taxonomists for standard genome sequencing and annotation.</title>
        <authorList>
            <consortium name="The Broad Institute Genomics Platform"/>
            <consortium name="The Broad Institute Genome Sequencing Center for Infectious Disease"/>
            <person name="Wu L."/>
            <person name="Ma J."/>
        </authorList>
    </citation>
    <scope>NUCLEOTIDE SEQUENCE [LARGE SCALE GENOMIC DNA]</scope>
    <source>
        <strain evidence="3">KCTC 23917</strain>
    </source>
</reference>
<protein>
    <submittedName>
        <fullName evidence="2">Uncharacterized protein</fullName>
    </submittedName>
</protein>